<dbReference type="PANTHER" id="PTHR37301:SF1">
    <property type="entry name" value="DNA-BINDING PROTEIN"/>
    <property type="match status" value="1"/>
</dbReference>
<protein>
    <submittedName>
        <fullName evidence="2">Putative transcriptional regulator</fullName>
    </submittedName>
</protein>
<dbReference type="PROSITE" id="PS50943">
    <property type="entry name" value="HTH_CROC1"/>
    <property type="match status" value="1"/>
</dbReference>
<dbReference type="Pfam" id="PF13443">
    <property type="entry name" value="HTH_26"/>
    <property type="match status" value="1"/>
</dbReference>
<dbReference type="CDD" id="cd00093">
    <property type="entry name" value="HTH_XRE"/>
    <property type="match status" value="1"/>
</dbReference>
<evidence type="ECO:0000259" key="1">
    <source>
        <dbReference type="PROSITE" id="PS50943"/>
    </source>
</evidence>
<dbReference type="Proteomes" id="UP000192569">
    <property type="component" value="Chromosome I"/>
</dbReference>
<dbReference type="OrthoDB" id="9805309at2"/>
<dbReference type="PANTHER" id="PTHR37301">
    <property type="entry name" value="DNA-BINDING PROTEIN-RELATED"/>
    <property type="match status" value="1"/>
</dbReference>
<dbReference type="SUPFAM" id="SSF47413">
    <property type="entry name" value="lambda repressor-like DNA-binding domains"/>
    <property type="match status" value="1"/>
</dbReference>
<organism evidence="2 3">
    <name type="scientific">Thermanaeromonas toyohensis ToBE</name>
    <dbReference type="NCBI Taxonomy" id="698762"/>
    <lineage>
        <taxon>Bacteria</taxon>
        <taxon>Bacillati</taxon>
        <taxon>Bacillota</taxon>
        <taxon>Clostridia</taxon>
        <taxon>Neomoorellales</taxon>
        <taxon>Neomoorellaceae</taxon>
        <taxon>Thermanaeromonas</taxon>
    </lineage>
</organism>
<dbReference type="SMART" id="SM00530">
    <property type="entry name" value="HTH_XRE"/>
    <property type="match status" value="1"/>
</dbReference>
<proteinExistence type="predicted"/>
<reference evidence="2 3" key="1">
    <citation type="submission" date="2017-04" db="EMBL/GenBank/DDBJ databases">
        <authorList>
            <person name="Afonso C.L."/>
            <person name="Miller P.J."/>
            <person name="Scott M.A."/>
            <person name="Spackman E."/>
            <person name="Goraichik I."/>
            <person name="Dimitrov K.M."/>
            <person name="Suarez D.L."/>
            <person name="Swayne D.E."/>
        </authorList>
    </citation>
    <scope>NUCLEOTIDE SEQUENCE [LARGE SCALE GENOMIC DNA]</scope>
    <source>
        <strain evidence="2 3">ToBE</strain>
    </source>
</reference>
<dbReference type="EMBL" id="LT838272">
    <property type="protein sequence ID" value="SMB99057.1"/>
    <property type="molecule type" value="Genomic_DNA"/>
</dbReference>
<dbReference type="InterPro" id="IPR001387">
    <property type="entry name" value="Cro/C1-type_HTH"/>
</dbReference>
<accession>A0A1W1W0B2</accession>
<dbReference type="InterPro" id="IPR010982">
    <property type="entry name" value="Lambda_DNA-bd_dom_sf"/>
</dbReference>
<keyword evidence="3" id="KW-1185">Reference proteome</keyword>
<dbReference type="STRING" id="698762.SAMN00808754_2715"/>
<dbReference type="AlphaFoldDB" id="A0A1W1W0B2"/>
<dbReference type="GO" id="GO:0003677">
    <property type="term" value="F:DNA binding"/>
    <property type="evidence" value="ECO:0007669"/>
    <property type="project" value="InterPro"/>
</dbReference>
<dbReference type="Gene3D" id="1.10.260.40">
    <property type="entry name" value="lambda repressor-like DNA-binding domains"/>
    <property type="match status" value="1"/>
</dbReference>
<name>A0A1W1W0B2_9FIRM</name>
<sequence length="73" mass="8195">MPIECRLSTILGARRLKQADLIRATGLAKATVTDLYYDRAKRIDFATLEKLCKALNCQPGDLLVFVPDEEQGR</sequence>
<gene>
    <name evidence="2" type="ORF">SAMN00808754_2715</name>
</gene>
<dbReference type="RefSeq" id="WP_084666425.1">
    <property type="nucleotide sequence ID" value="NZ_LT838272.1"/>
</dbReference>
<evidence type="ECO:0000313" key="3">
    <source>
        <dbReference type="Proteomes" id="UP000192569"/>
    </source>
</evidence>
<feature type="domain" description="HTH cro/C1-type" evidence="1">
    <location>
        <begin position="13"/>
        <end position="62"/>
    </location>
</feature>
<evidence type="ECO:0000313" key="2">
    <source>
        <dbReference type="EMBL" id="SMB99057.1"/>
    </source>
</evidence>